<dbReference type="EMBL" id="FRCS01000015">
    <property type="protein sequence ID" value="SHN46344.1"/>
    <property type="molecule type" value="Genomic_DNA"/>
</dbReference>
<dbReference type="InterPro" id="IPR004518">
    <property type="entry name" value="MazG-like_dom"/>
</dbReference>
<evidence type="ECO:0000259" key="1">
    <source>
        <dbReference type="Pfam" id="PF03819"/>
    </source>
</evidence>
<gene>
    <name evidence="2" type="ORF">SAMN05443668_11530</name>
</gene>
<feature type="domain" description="NTP pyrophosphohydrolase MazG-like" evidence="1">
    <location>
        <begin position="155"/>
        <end position="230"/>
    </location>
</feature>
<dbReference type="FunFam" id="1.10.287.1080:FF:000001">
    <property type="entry name" value="Nucleoside triphosphate pyrophosphohydrolase"/>
    <property type="match status" value="1"/>
</dbReference>
<dbReference type="Gene3D" id="1.10.287.1080">
    <property type="entry name" value="MazG-like"/>
    <property type="match status" value="1"/>
</dbReference>
<dbReference type="GO" id="GO:0046047">
    <property type="term" value="P:TTP catabolic process"/>
    <property type="evidence" value="ECO:0007669"/>
    <property type="project" value="TreeGrafter"/>
</dbReference>
<dbReference type="GO" id="GO:0006203">
    <property type="term" value="P:dGTP catabolic process"/>
    <property type="evidence" value="ECO:0007669"/>
    <property type="project" value="TreeGrafter"/>
</dbReference>
<sequence length="349" mass="36281">MGARLIVLVTSPRLPAGLLTADAWDALRSYPVLAAGTSPLADAVRAAGVLVAEVGDDPAAALVHLRRAADSAATDATAAGGNGAVDGAGAAVWLAGPSDRLPAVVAERLAEDPALDYQVEILYGSWDPPGARLLDVASVMDRLRSPGGCPWDAEQTHESLRPYLLEEAYEAYDALLDGDLDALREELGDVLLQVAFHARVASENPDEGFDIDDVAGDLVAKLVRRHPHVFADRTVTGADEVHTNWEAIKKAEKKRDSALDGVAQSQPALSLAAKYLSRARRAGVAVSPPALPPSLAAPASADELGALLFGLVAAGDAAGIDAEAALRAAARRFADEVRADEARTSASED</sequence>
<keyword evidence="2" id="KW-0378">Hydrolase</keyword>
<dbReference type="STRING" id="134849.SAMN05443668_11530"/>
<dbReference type="NCBIfam" id="TIGR00444">
    <property type="entry name" value="mazG"/>
    <property type="match status" value="1"/>
</dbReference>
<evidence type="ECO:0000313" key="3">
    <source>
        <dbReference type="Proteomes" id="UP000184440"/>
    </source>
</evidence>
<dbReference type="RefSeq" id="WP_073263256.1">
    <property type="nucleotide sequence ID" value="NZ_FRCS01000015.1"/>
</dbReference>
<protein>
    <submittedName>
        <fullName evidence="2">XTP/dITP diphosphohydrolase</fullName>
    </submittedName>
</protein>
<dbReference type="OrthoDB" id="9808939at2"/>
<dbReference type="Proteomes" id="UP000184440">
    <property type="component" value="Unassembled WGS sequence"/>
</dbReference>
<dbReference type="PANTHER" id="PTHR30522">
    <property type="entry name" value="NUCLEOSIDE TRIPHOSPHATE PYROPHOSPHOHYDROLASE"/>
    <property type="match status" value="1"/>
</dbReference>
<dbReference type="Pfam" id="PF03819">
    <property type="entry name" value="MazG"/>
    <property type="match status" value="1"/>
</dbReference>
<proteinExistence type="predicted"/>
<dbReference type="GO" id="GO:0046081">
    <property type="term" value="P:dUTP catabolic process"/>
    <property type="evidence" value="ECO:0007669"/>
    <property type="project" value="TreeGrafter"/>
</dbReference>
<accession>A0A1M7RJ99</accession>
<dbReference type="InterPro" id="IPR011551">
    <property type="entry name" value="NTP_PyrPHydrolase_MazG"/>
</dbReference>
<dbReference type="GO" id="GO:0047429">
    <property type="term" value="F:nucleoside triphosphate diphosphatase activity"/>
    <property type="evidence" value="ECO:0007669"/>
    <property type="project" value="TreeGrafter"/>
</dbReference>
<reference evidence="2 3" key="1">
    <citation type="submission" date="2016-11" db="EMBL/GenBank/DDBJ databases">
        <authorList>
            <person name="Jaros S."/>
            <person name="Januszkiewicz K."/>
            <person name="Wedrychowicz H."/>
        </authorList>
    </citation>
    <scope>NUCLEOTIDE SEQUENCE [LARGE SCALE GENOMIC DNA]</scope>
    <source>
        <strain evidence="2 3">DSM 46144</strain>
    </source>
</reference>
<dbReference type="PANTHER" id="PTHR30522:SF0">
    <property type="entry name" value="NUCLEOSIDE TRIPHOSPHATE PYROPHOSPHOHYDROLASE"/>
    <property type="match status" value="1"/>
</dbReference>
<keyword evidence="3" id="KW-1185">Reference proteome</keyword>
<dbReference type="GO" id="GO:0046061">
    <property type="term" value="P:dATP catabolic process"/>
    <property type="evidence" value="ECO:0007669"/>
    <property type="project" value="TreeGrafter"/>
</dbReference>
<dbReference type="SUPFAM" id="SSF101386">
    <property type="entry name" value="all-alpha NTP pyrophosphatases"/>
    <property type="match status" value="1"/>
</dbReference>
<name>A0A1M7RJ99_9ACTN</name>
<dbReference type="GO" id="GO:0006950">
    <property type="term" value="P:response to stress"/>
    <property type="evidence" value="ECO:0007669"/>
    <property type="project" value="UniProtKB-ARBA"/>
</dbReference>
<dbReference type="GO" id="GO:0046076">
    <property type="term" value="P:dTTP catabolic process"/>
    <property type="evidence" value="ECO:0007669"/>
    <property type="project" value="TreeGrafter"/>
</dbReference>
<dbReference type="AlphaFoldDB" id="A0A1M7RJ99"/>
<evidence type="ECO:0000313" key="2">
    <source>
        <dbReference type="EMBL" id="SHN46344.1"/>
    </source>
</evidence>
<dbReference type="GO" id="GO:0046052">
    <property type="term" value="P:UTP catabolic process"/>
    <property type="evidence" value="ECO:0007669"/>
    <property type="project" value="TreeGrafter"/>
</dbReference>
<organism evidence="2 3">
    <name type="scientific">Cryptosporangium aurantiacum</name>
    <dbReference type="NCBI Taxonomy" id="134849"/>
    <lineage>
        <taxon>Bacteria</taxon>
        <taxon>Bacillati</taxon>
        <taxon>Actinomycetota</taxon>
        <taxon>Actinomycetes</taxon>
        <taxon>Cryptosporangiales</taxon>
        <taxon>Cryptosporangiaceae</taxon>
        <taxon>Cryptosporangium</taxon>
    </lineage>
</organism>
<dbReference type="InterPro" id="IPR048015">
    <property type="entry name" value="NTP-PPase_MazG-like_N"/>
</dbReference>
<dbReference type="CDD" id="cd11528">
    <property type="entry name" value="NTP-PPase_MazG_Nterm"/>
    <property type="match status" value="1"/>
</dbReference>